<dbReference type="InterPro" id="IPR005657">
    <property type="entry name" value="Triabi/Procalin"/>
</dbReference>
<feature type="compositionally biased region" description="Basic and acidic residues" evidence="7">
    <location>
        <begin position="227"/>
        <end position="237"/>
    </location>
</feature>
<dbReference type="EMBL" id="GEMB01003187">
    <property type="protein sequence ID" value="JAS00025.1"/>
    <property type="molecule type" value="Transcribed_RNA"/>
</dbReference>
<dbReference type="Gene3D" id="2.40.128.20">
    <property type="match status" value="1"/>
</dbReference>
<feature type="non-terminal residue" evidence="9">
    <location>
        <position position="1"/>
    </location>
</feature>
<name>A0A170YLE2_TRIIF</name>
<comment type="subcellular location">
    <subcellularLocation>
        <location evidence="1">Secreted</location>
    </subcellularLocation>
</comment>
<dbReference type="AlphaFoldDB" id="A0A170YLE2"/>
<comment type="similarity">
    <text evidence="6">Belongs to the calycin superfamily. Triabin family.</text>
</comment>
<keyword evidence="2" id="KW-0964">Secreted</keyword>
<evidence type="ECO:0000256" key="5">
    <source>
        <dbReference type="ARBA" id="ARBA00023240"/>
    </source>
</evidence>
<accession>A0A170YLE2</accession>
<evidence type="ECO:0000256" key="6">
    <source>
        <dbReference type="ARBA" id="ARBA00034121"/>
    </source>
</evidence>
<dbReference type="SUPFAM" id="SSF50814">
    <property type="entry name" value="Lipocalins"/>
    <property type="match status" value="1"/>
</dbReference>
<proteinExistence type="inferred from homology"/>
<protein>
    <submittedName>
        <fullName evidence="9">Salivary lipocalin</fullName>
    </submittedName>
</protein>
<evidence type="ECO:0000256" key="4">
    <source>
        <dbReference type="ARBA" id="ARBA00022729"/>
    </source>
</evidence>
<evidence type="ECO:0000256" key="1">
    <source>
        <dbReference type="ARBA" id="ARBA00004613"/>
    </source>
</evidence>
<sequence length="281" mass="32162">RFRPTMKTIIAVIFLGVLIYPSDGERLIEYGKNECQRYGSMVNFDPNRFFEGDWSLTYSTKSARVTESTINRDYLIKMQDGTINVTYGYNENGCGNHYDVHCNGTQNSEWSSEFNFDCHLHNDRQENTVTHINAYFIATDYDNYCVVYRCVKDNEDKFVEDNLFILFRPNKTDEEYVKILVQHYGLTMEEFITRQNTTCPNSEGAEKKENVRGGEDGALIGEGETGAQEKGRNEAQGDKGGTVAQEEEEGNGAQKEEEEEEEEEDEEEGLETGEQEPEGKK</sequence>
<dbReference type="InterPro" id="IPR012674">
    <property type="entry name" value="Calycin"/>
</dbReference>
<evidence type="ECO:0000256" key="3">
    <source>
        <dbReference type="ARBA" id="ARBA00022656"/>
    </source>
</evidence>
<feature type="chain" id="PRO_5007904909" evidence="8">
    <location>
        <begin position="25"/>
        <end position="281"/>
    </location>
</feature>
<reference evidence="9" key="2">
    <citation type="journal article" date="2017" name="J. Med. Entomol.">
        <title>Transcriptome Analysis of the Triatoma infestans (Hemiptera: Reduviidae) Integument.</title>
        <authorList>
            <person name="Calderon-Fernandez G.M."/>
            <person name="Moriconi D.E."/>
            <person name="Dulbecco A.B."/>
            <person name="Juarez M.P."/>
        </authorList>
    </citation>
    <scope>NUCLEOTIDE SEQUENCE</scope>
    <source>
        <strain evidence="9">Int1</strain>
        <tissue evidence="9">Integument</tissue>
    </source>
</reference>
<feature type="signal peptide" evidence="8">
    <location>
        <begin position="1"/>
        <end position="24"/>
    </location>
</feature>
<evidence type="ECO:0000313" key="9">
    <source>
        <dbReference type="EMBL" id="JAS00025.1"/>
    </source>
</evidence>
<evidence type="ECO:0000256" key="2">
    <source>
        <dbReference type="ARBA" id="ARBA00022525"/>
    </source>
</evidence>
<feature type="region of interest" description="Disordered" evidence="7">
    <location>
        <begin position="197"/>
        <end position="281"/>
    </location>
</feature>
<feature type="compositionally biased region" description="Basic and acidic residues" evidence="7">
    <location>
        <begin position="204"/>
        <end position="215"/>
    </location>
</feature>
<keyword evidence="3" id="KW-0800">Toxin</keyword>
<evidence type="ECO:0000256" key="8">
    <source>
        <dbReference type="SAM" id="SignalP"/>
    </source>
</evidence>
<keyword evidence="5" id="KW-1199">Hemostasis impairing toxin</keyword>
<dbReference type="CDD" id="cd19423">
    <property type="entry name" value="lipocalin_LTBP1-like"/>
    <property type="match status" value="1"/>
</dbReference>
<dbReference type="GO" id="GO:0005576">
    <property type="term" value="C:extracellular region"/>
    <property type="evidence" value="ECO:0007669"/>
    <property type="project" value="UniProtKB-SubCell"/>
</dbReference>
<dbReference type="Pfam" id="PF03973">
    <property type="entry name" value="Triabin"/>
    <property type="match status" value="1"/>
</dbReference>
<dbReference type="GO" id="GO:0030682">
    <property type="term" value="P:symbiont-mediated perturbation of host defenses"/>
    <property type="evidence" value="ECO:0007669"/>
    <property type="project" value="InterPro"/>
</dbReference>
<keyword evidence="4 8" id="KW-0732">Signal</keyword>
<organism evidence="9">
    <name type="scientific">Triatoma infestans</name>
    <name type="common">Assassin bug</name>
    <dbReference type="NCBI Taxonomy" id="30076"/>
    <lineage>
        <taxon>Eukaryota</taxon>
        <taxon>Metazoa</taxon>
        <taxon>Ecdysozoa</taxon>
        <taxon>Arthropoda</taxon>
        <taxon>Hexapoda</taxon>
        <taxon>Insecta</taxon>
        <taxon>Pterygota</taxon>
        <taxon>Neoptera</taxon>
        <taxon>Paraneoptera</taxon>
        <taxon>Hemiptera</taxon>
        <taxon>Heteroptera</taxon>
        <taxon>Panheteroptera</taxon>
        <taxon>Cimicomorpha</taxon>
        <taxon>Reduviidae</taxon>
        <taxon>Triatominae</taxon>
        <taxon>Triatoma</taxon>
    </lineage>
</organism>
<evidence type="ECO:0000256" key="7">
    <source>
        <dbReference type="SAM" id="MobiDB-lite"/>
    </source>
</evidence>
<feature type="compositionally biased region" description="Acidic residues" evidence="7">
    <location>
        <begin position="245"/>
        <end position="281"/>
    </location>
</feature>
<reference evidence="9" key="1">
    <citation type="submission" date="2016-04" db="EMBL/GenBank/DDBJ databases">
        <authorList>
            <person name="Calderon-Fernandez G.M.Sr."/>
        </authorList>
    </citation>
    <scope>NUCLEOTIDE SEQUENCE</scope>
    <source>
        <strain evidence="9">Int1</strain>
        <tissue evidence="9">Integument</tissue>
    </source>
</reference>
<dbReference type="GO" id="GO:0090729">
    <property type="term" value="F:toxin activity"/>
    <property type="evidence" value="ECO:0007669"/>
    <property type="project" value="UniProtKB-KW"/>
</dbReference>